<keyword evidence="2" id="KW-0677">Repeat</keyword>
<dbReference type="GO" id="GO:0003677">
    <property type="term" value="F:DNA binding"/>
    <property type="evidence" value="ECO:0007669"/>
    <property type="project" value="UniProtKB-KW"/>
</dbReference>
<keyword evidence="3" id="KW-0805">Transcription regulation</keyword>
<evidence type="ECO:0000259" key="7">
    <source>
        <dbReference type="PROSITE" id="PS50090"/>
    </source>
</evidence>
<evidence type="ECO:0000313" key="10">
    <source>
        <dbReference type="RefSeq" id="XP_022152697.1"/>
    </source>
</evidence>
<evidence type="ECO:0000256" key="1">
    <source>
        <dbReference type="ARBA" id="ARBA00004123"/>
    </source>
</evidence>
<protein>
    <submittedName>
        <fullName evidence="10">Transcription factor MYB83-like</fullName>
    </submittedName>
</protein>
<dbReference type="SUPFAM" id="SSF46689">
    <property type="entry name" value="Homeodomain-like"/>
    <property type="match status" value="1"/>
</dbReference>
<dbReference type="Pfam" id="PF00249">
    <property type="entry name" value="Myb_DNA-binding"/>
    <property type="match status" value="1"/>
</dbReference>
<keyword evidence="9" id="KW-1185">Reference proteome</keyword>
<dbReference type="PANTHER" id="PTHR47997">
    <property type="entry name" value="MYB DOMAIN PROTEIN 55"/>
    <property type="match status" value="1"/>
</dbReference>
<feature type="domain" description="HTH myb-type" evidence="8">
    <location>
        <begin position="1"/>
        <end position="24"/>
    </location>
</feature>
<keyword evidence="4" id="KW-0238">DNA-binding</keyword>
<organism evidence="9 10">
    <name type="scientific">Momordica charantia</name>
    <name type="common">Bitter gourd</name>
    <name type="synonym">Balsam pear</name>
    <dbReference type="NCBI Taxonomy" id="3673"/>
    <lineage>
        <taxon>Eukaryota</taxon>
        <taxon>Viridiplantae</taxon>
        <taxon>Streptophyta</taxon>
        <taxon>Embryophyta</taxon>
        <taxon>Tracheophyta</taxon>
        <taxon>Spermatophyta</taxon>
        <taxon>Magnoliopsida</taxon>
        <taxon>eudicotyledons</taxon>
        <taxon>Gunneridae</taxon>
        <taxon>Pentapetalae</taxon>
        <taxon>rosids</taxon>
        <taxon>fabids</taxon>
        <taxon>Cucurbitales</taxon>
        <taxon>Cucurbitaceae</taxon>
        <taxon>Momordiceae</taxon>
        <taxon>Momordica</taxon>
    </lineage>
</organism>
<gene>
    <name evidence="10" type="primary">LOC111020354</name>
</gene>
<feature type="domain" description="Myb-like" evidence="7">
    <location>
        <begin position="25"/>
        <end position="75"/>
    </location>
</feature>
<dbReference type="GeneID" id="111020354"/>
<evidence type="ECO:0000259" key="8">
    <source>
        <dbReference type="PROSITE" id="PS51294"/>
    </source>
</evidence>
<reference evidence="10" key="1">
    <citation type="submission" date="2025-08" db="UniProtKB">
        <authorList>
            <consortium name="RefSeq"/>
        </authorList>
    </citation>
    <scope>IDENTIFICATION</scope>
</reference>
<evidence type="ECO:0000313" key="9">
    <source>
        <dbReference type="Proteomes" id="UP000504603"/>
    </source>
</evidence>
<evidence type="ECO:0000256" key="2">
    <source>
        <dbReference type="ARBA" id="ARBA00022737"/>
    </source>
</evidence>
<dbReference type="Gene3D" id="1.10.10.60">
    <property type="entry name" value="Homeodomain-like"/>
    <property type="match status" value="2"/>
</dbReference>
<accession>A0A6J1DGZ7</accession>
<proteinExistence type="predicted"/>
<dbReference type="AlphaFoldDB" id="A0A6J1DGZ7"/>
<dbReference type="Proteomes" id="UP000504603">
    <property type="component" value="Unplaced"/>
</dbReference>
<evidence type="ECO:0000256" key="3">
    <source>
        <dbReference type="ARBA" id="ARBA00023015"/>
    </source>
</evidence>
<dbReference type="InterPro" id="IPR001005">
    <property type="entry name" value="SANT/Myb"/>
</dbReference>
<name>A0A6J1DGZ7_MOMCH</name>
<sequence>SDIARNAGLQRCGKSCRLRWINYLRPDLKRGAFSPQEEELIVHLHSLIGNRWSQIASRLPGRTDNEIKNFWNSTLKKRLKNNISSSPFNSHESSDPRLDMMFGGLMSMQEHDIVSMNMSMDSSSTSSSSSQLPVSITGHNSFDAPTMPFLDNNFELAGAANGFLQAPGGRLAEVGMGMEMRMEERFSYGSLEAQRSMEMERDVACLPHEEMNCPLMNSRGNFDQYLGTNEQNLNVEEIFGDMGSHGQLQESLKMGNEWDLESFMQDIPSFPNFL</sequence>
<dbReference type="CDD" id="cd00167">
    <property type="entry name" value="SANT"/>
    <property type="match status" value="1"/>
</dbReference>
<dbReference type="PROSITE" id="PS50090">
    <property type="entry name" value="MYB_LIKE"/>
    <property type="match status" value="1"/>
</dbReference>
<feature type="domain" description="HTH myb-type" evidence="8">
    <location>
        <begin position="25"/>
        <end position="79"/>
    </location>
</feature>
<dbReference type="GO" id="GO:0005634">
    <property type="term" value="C:nucleus"/>
    <property type="evidence" value="ECO:0007669"/>
    <property type="project" value="UniProtKB-SubCell"/>
</dbReference>
<dbReference type="FunFam" id="1.10.10.60:FF:000140">
    <property type="entry name" value="Myb transcription factor"/>
    <property type="match status" value="1"/>
</dbReference>
<comment type="subcellular location">
    <subcellularLocation>
        <location evidence="1">Nucleus</location>
    </subcellularLocation>
</comment>
<evidence type="ECO:0000256" key="6">
    <source>
        <dbReference type="ARBA" id="ARBA00023242"/>
    </source>
</evidence>
<keyword evidence="5" id="KW-0804">Transcription</keyword>
<dbReference type="RefSeq" id="XP_022152697.1">
    <property type="nucleotide sequence ID" value="XM_022297005.1"/>
</dbReference>
<dbReference type="InterPro" id="IPR051953">
    <property type="entry name" value="Plant_SW-associated_TFs"/>
</dbReference>
<feature type="non-terminal residue" evidence="10">
    <location>
        <position position="1"/>
    </location>
</feature>
<dbReference type="InterPro" id="IPR009057">
    <property type="entry name" value="Homeodomain-like_sf"/>
</dbReference>
<dbReference type="PANTHER" id="PTHR47997:SF73">
    <property type="entry name" value="TRANSCRIPTION FACTOR MYB83-LIKE"/>
    <property type="match status" value="1"/>
</dbReference>
<evidence type="ECO:0000256" key="5">
    <source>
        <dbReference type="ARBA" id="ARBA00023163"/>
    </source>
</evidence>
<dbReference type="KEGG" id="mcha:111020354"/>
<dbReference type="SMART" id="SM00717">
    <property type="entry name" value="SANT"/>
    <property type="match status" value="1"/>
</dbReference>
<dbReference type="InterPro" id="IPR017930">
    <property type="entry name" value="Myb_dom"/>
</dbReference>
<dbReference type="PROSITE" id="PS51294">
    <property type="entry name" value="HTH_MYB"/>
    <property type="match status" value="2"/>
</dbReference>
<dbReference type="OrthoDB" id="2143914at2759"/>
<keyword evidence="6" id="KW-0539">Nucleus</keyword>
<evidence type="ECO:0000256" key="4">
    <source>
        <dbReference type="ARBA" id="ARBA00023125"/>
    </source>
</evidence>